<dbReference type="GO" id="GO:0050355">
    <property type="term" value="F:inorganic triphosphate phosphatase activity"/>
    <property type="evidence" value="ECO:0007669"/>
    <property type="project" value="InterPro"/>
</dbReference>
<dbReference type="InterPro" id="IPR007899">
    <property type="entry name" value="CHAD_dom"/>
</dbReference>
<evidence type="ECO:0000313" key="3">
    <source>
        <dbReference type="EMBL" id="RCX26472.1"/>
    </source>
</evidence>
<evidence type="ECO:0000259" key="1">
    <source>
        <dbReference type="PROSITE" id="PS51707"/>
    </source>
</evidence>
<dbReference type="PROSITE" id="PS51707">
    <property type="entry name" value="CYTH"/>
    <property type="match status" value="1"/>
</dbReference>
<dbReference type="OrthoDB" id="3034217at2"/>
<organism evidence="3 4">
    <name type="scientific">Thioalbus denitrificans</name>
    <dbReference type="NCBI Taxonomy" id="547122"/>
    <lineage>
        <taxon>Bacteria</taxon>
        <taxon>Pseudomonadati</taxon>
        <taxon>Pseudomonadota</taxon>
        <taxon>Gammaproteobacteria</taxon>
        <taxon>Chromatiales</taxon>
        <taxon>Ectothiorhodospiraceae</taxon>
        <taxon>Thioalbus</taxon>
    </lineage>
</organism>
<dbReference type="Proteomes" id="UP000252707">
    <property type="component" value="Unassembled WGS sequence"/>
</dbReference>
<dbReference type="InterPro" id="IPR023577">
    <property type="entry name" value="CYTH_domain"/>
</dbReference>
<dbReference type="Gene3D" id="1.40.20.10">
    <property type="entry name" value="CHAD domain"/>
    <property type="match status" value="1"/>
</dbReference>
<dbReference type="SMART" id="SM01118">
    <property type="entry name" value="CYTH"/>
    <property type="match status" value="1"/>
</dbReference>
<dbReference type="CDD" id="cd07756">
    <property type="entry name" value="CYTH-like_Pase_CHAD"/>
    <property type="match status" value="1"/>
</dbReference>
<dbReference type="GO" id="GO:0046872">
    <property type="term" value="F:metal ion binding"/>
    <property type="evidence" value="ECO:0007669"/>
    <property type="project" value="TreeGrafter"/>
</dbReference>
<comment type="caution">
    <text evidence="3">The sequence shown here is derived from an EMBL/GenBank/DDBJ whole genome shotgun (WGS) entry which is preliminary data.</text>
</comment>
<sequence length="504" mass="56356">MAVEAELKLALPPGEHDRVVHHPLLRRLASGAPREQVLHSTYYDTPELDLLRQGVALRVRRDGERWIQTLKGGGGVSGGLHRRSEWEWPIPGAEPDYSVIDDPEAAGFLADPDLRGRIAPLFVTEFRRTRWDLAPPGGGRVELALDLGEVRSSHGSAPISELELELKSGAVPSLYEIGIALVRDLPLTIENRSKAQRGYAFHRPQPQPSRSAPNLALGRGTPLGEAHAATLEAGLAHLQANEAAILAGNGLDAVLQLRAAMEGLVSVLGLFEPLIPEHAGLLEDLEWLERRLAPVHYWIALTETGIAPLVRACPDCAGLERLAVHCAGQRDQRLEELRQALRSPRQTLLVLTLGHWIAARSWEQAAAAETLEAPLGRRADEALERLSRQLRRRGRQVRDLKTQERRTLRLDAARLRHACHVLAGLYPVPARLHHMAALERLQETLEAMRDTDRATALLDELPAYLEEDLRPLLEENLAFHRRTWLDAAERAWRDQRGQERFWQR</sequence>
<reference evidence="3 4" key="1">
    <citation type="submission" date="2018-07" db="EMBL/GenBank/DDBJ databases">
        <title>Genomic Encyclopedia of Type Strains, Phase IV (KMG-IV): sequencing the most valuable type-strain genomes for metagenomic binning, comparative biology and taxonomic classification.</title>
        <authorList>
            <person name="Goeker M."/>
        </authorList>
    </citation>
    <scope>NUCLEOTIDE SEQUENCE [LARGE SCALE GENOMIC DNA]</scope>
    <source>
        <strain evidence="3 4">DSM 26407</strain>
    </source>
</reference>
<dbReference type="Gene3D" id="2.40.320.10">
    <property type="entry name" value="Hypothetical Protein Pfu-838710-001"/>
    <property type="match status" value="1"/>
</dbReference>
<protein>
    <submittedName>
        <fullName evidence="3">Inorganic triphosphatase YgiF</fullName>
    </submittedName>
</protein>
<evidence type="ECO:0000259" key="2">
    <source>
        <dbReference type="PROSITE" id="PS51708"/>
    </source>
</evidence>
<dbReference type="PANTHER" id="PTHR39569:SF1">
    <property type="entry name" value="INORGANIC TRIPHOSPHATASE"/>
    <property type="match status" value="1"/>
</dbReference>
<dbReference type="PANTHER" id="PTHR39569">
    <property type="entry name" value="INORGANIC TRIPHOSPHATASE"/>
    <property type="match status" value="1"/>
</dbReference>
<feature type="domain" description="CYTH" evidence="1">
    <location>
        <begin position="2"/>
        <end position="205"/>
    </location>
</feature>
<keyword evidence="4" id="KW-1185">Reference proteome</keyword>
<evidence type="ECO:0000313" key="4">
    <source>
        <dbReference type="Proteomes" id="UP000252707"/>
    </source>
</evidence>
<name>A0A369BXP2_9GAMM</name>
<gene>
    <name evidence="3" type="ORF">DFQ59_1091</name>
</gene>
<dbReference type="InterPro" id="IPR039013">
    <property type="entry name" value="YgiF"/>
</dbReference>
<dbReference type="PROSITE" id="PS51708">
    <property type="entry name" value="CHAD"/>
    <property type="match status" value="1"/>
</dbReference>
<dbReference type="InterPro" id="IPR033469">
    <property type="entry name" value="CYTH-like_dom_sf"/>
</dbReference>
<dbReference type="AlphaFoldDB" id="A0A369BXP2"/>
<accession>A0A369BXP2</accession>
<feature type="domain" description="CHAD" evidence="2">
    <location>
        <begin position="220"/>
        <end position="504"/>
    </location>
</feature>
<dbReference type="EMBL" id="QPJY01000009">
    <property type="protein sequence ID" value="RCX26472.1"/>
    <property type="molecule type" value="Genomic_DNA"/>
</dbReference>
<dbReference type="InterPro" id="IPR038186">
    <property type="entry name" value="CHAD_dom_sf"/>
</dbReference>
<dbReference type="Pfam" id="PF01928">
    <property type="entry name" value="CYTH"/>
    <property type="match status" value="1"/>
</dbReference>
<dbReference type="RefSeq" id="WP_114280557.1">
    <property type="nucleotide sequence ID" value="NZ_QPJY01000009.1"/>
</dbReference>
<dbReference type="SMART" id="SM00880">
    <property type="entry name" value="CHAD"/>
    <property type="match status" value="1"/>
</dbReference>
<dbReference type="Pfam" id="PF05235">
    <property type="entry name" value="CHAD"/>
    <property type="match status" value="1"/>
</dbReference>
<proteinExistence type="predicted"/>
<dbReference type="SUPFAM" id="SSF55154">
    <property type="entry name" value="CYTH-like phosphatases"/>
    <property type="match status" value="1"/>
</dbReference>